<dbReference type="PANTHER" id="PTHR47738">
    <property type="entry name" value="PTS SYSTEM FRUCTOSE-LIKE EIIA COMPONENT-RELATED"/>
    <property type="match status" value="1"/>
</dbReference>
<organism evidence="3 4">
    <name type="scientific">Woeseia oceani</name>
    <dbReference type="NCBI Taxonomy" id="1548547"/>
    <lineage>
        <taxon>Bacteria</taxon>
        <taxon>Pseudomonadati</taxon>
        <taxon>Pseudomonadota</taxon>
        <taxon>Gammaproteobacteria</taxon>
        <taxon>Woeseiales</taxon>
        <taxon>Woeseiaceae</taxon>
        <taxon>Woeseia</taxon>
    </lineage>
</organism>
<accession>A0A193LI79</accession>
<dbReference type="Proteomes" id="UP000092695">
    <property type="component" value="Chromosome"/>
</dbReference>
<dbReference type="RefSeq" id="WP_068617309.1">
    <property type="nucleotide sequence ID" value="NZ_CP016268.1"/>
</dbReference>
<dbReference type="Gene3D" id="3.40.930.10">
    <property type="entry name" value="Mannitol-specific EII, Chain A"/>
    <property type="match status" value="1"/>
</dbReference>
<dbReference type="InterPro" id="IPR051541">
    <property type="entry name" value="PTS_SugarTrans_NitroReg"/>
</dbReference>
<dbReference type="InterPro" id="IPR016152">
    <property type="entry name" value="PTrfase/Anion_transptr"/>
</dbReference>
<reference evidence="3 4" key="1">
    <citation type="submission" date="2016-06" db="EMBL/GenBank/DDBJ databases">
        <title>Complete genome sequence of a deep-branching marine Gamma Proteobacterium Woeseia oceani type strain XK5.</title>
        <authorList>
            <person name="Mu D."/>
            <person name="Du Z."/>
        </authorList>
    </citation>
    <scope>NUCLEOTIDE SEQUENCE [LARGE SCALE GENOMIC DNA]</scope>
    <source>
        <strain evidence="3 4">XK5</strain>
    </source>
</reference>
<evidence type="ECO:0000256" key="1">
    <source>
        <dbReference type="SAM" id="MobiDB-lite"/>
    </source>
</evidence>
<protein>
    <recommendedName>
        <fullName evidence="2">PTS EIIA type-2 domain-containing protein</fullName>
    </recommendedName>
</protein>
<proteinExistence type="predicted"/>
<dbReference type="AlphaFoldDB" id="A0A193LI79"/>
<name>A0A193LI79_9GAMM</name>
<dbReference type="STRING" id="1548547.BA177_14310"/>
<dbReference type="InterPro" id="IPR002178">
    <property type="entry name" value="PTS_EIIA_type-2_dom"/>
</dbReference>
<dbReference type="OrthoDB" id="95460at2"/>
<dbReference type="GO" id="GO:0030295">
    <property type="term" value="F:protein kinase activator activity"/>
    <property type="evidence" value="ECO:0007669"/>
    <property type="project" value="TreeGrafter"/>
</dbReference>
<keyword evidence="4" id="KW-1185">Reference proteome</keyword>
<dbReference type="Pfam" id="PF00359">
    <property type="entry name" value="PTS_EIIA_2"/>
    <property type="match status" value="1"/>
</dbReference>
<dbReference type="SUPFAM" id="SSF55804">
    <property type="entry name" value="Phoshotransferase/anion transport protein"/>
    <property type="match status" value="1"/>
</dbReference>
<evidence type="ECO:0000259" key="2">
    <source>
        <dbReference type="PROSITE" id="PS51094"/>
    </source>
</evidence>
<dbReference type="PANTHER" id="PTHR47738:SF1">
    <property type="entry name" value="NITROGEN REGULATORY PROTEIN"/>
    <property type="match status" value="1"/>
</dbReference>
<dbReference type="PROSITE" id="PS51094">
    <property type="entry name" value="PTS_EIIA_TYPE_2"/>
    <property type="match status" value="1"/>
</dbReference>
<sequence length="167" mass="18092">MILEELINPDNVLCNAHARSKKHCLQILSELLARSAGEISNEEIFSRLIERERLGCTSLDAGIAFPHCRVEGVTASSGALMKLSSPVDFDASDGEDVDIVFGLMVPVELDDNHRADINMIASSLMSQDLRAAIRAAKTSKELYQALLSQQRPANDANEEAEAGSAPQ</sequence>
<evidence type="ECO:0000313" key="4">
    <source>
        <dbReference type="Proteomes" id="UP000092695"/>
    </source>
</evidence>
<gene>
    <name evidence="3" type="ORF">BA177_14310</name>
</gene>
<dbReference type="KEGG" id="woc:BA177_14310"/>
<feature type="domain" description="PTS EIIA type-2" evidence="2">
    <location>
        <begin position="5"/>
        <end position="149"/>
    </location>
</feature>
<evidence type="ECO:0000313" key="3">
    <source>
        <dbReference type="EMBL" id="ANO52207.1"/>
    </source>
</evidence>
<dbReference type="EMBL" id="CP016268">
    <property type="protein sequence ID" value="ANO52207.1"/>
    <property type="molecule type" value="Genomic_DNA"/>
</dbReference>
<feature type="region of interest" description="Disordered" evidence="1">
    <location>
        <begin position="147"/>
        <end position="167"/>
    </location>
</feature>
<dbReference type="CDD" id="cd00211">
    <property type="entry name" value="PTS_IIA_fru"/>
    <property type="match status" value="1"/>
</dbReference>